<proteinExistence type="predicted"/>
<evidence type="ECO:0000256" key="1">
    <source>
        <dbReference type="PROSITE-ProRule" id="PRU00497"/>
    </source>
</evidence>
<sequence>MKYIKILGLVLVYAGYSLAALAMSLNSEFNSENRFNSYSSRASNAARKPAGLSLGGFGQSKSHKGYDFDYKVADGRGNTHYHKAEADDKGTVRGTYGYKDTQGLYRVVDYIADASGFHAKIKTNEPGTDGKSPAYVEMTAEQPPAVFQGNYAEPVRIHQDKRIHGQSQYEQGMETINKGDKPPTNTATRTMSAAVNQGFRSSSYNDEEED</sequence>
<feature type="compositionally biased region" description="Polar residues" evidence="2">
    <location>
        <begin position="183"/>
        <end position="204"/>
    </location>
</feature>
<organism evidence="3 4">
    <name type="scientific">Araneus ventricosus</name>
    <name type="common">Orbweaver spider</name>
    <name type="synonym">Epeira ventricosa</name>
    <dbReference type="NCBI Taxonomy" id="182803"/>
    <lineage>
        <taxon>Eukaryota</taxon>
        <taxon>Metazoa</taxon>
        <taxon>Ecdysozoa</taxon>
        <taxon>Arthropoda</taxon>
        <taxon>Chelicerata</taxon>
        <taxon>Arachnida</taxon>
        <taxon>Araneae</taxon>
        <taxon>Araneomorphae</taxon>
        <taxon>Entelegynae</taxon>
        <taxon>Araneoidea</taxon>
        <taxon>Araneidae</taxon>
        <taxon>Araneus</taxon>
    </lineage>
</organism>
<name>A0A4Y2HQE2_ARAVE</name>
<evidence type="ECO:0000313" key="3">
    <source>
        <dbReference type="EMBL" id="GBM67606.1"/>
    </source>
</evidence>
<dbReference type="InterPro" id="IPR000618">
    <property type="entry name" value="Insect_cuticle"/>
</dbReference>
<gene>
    <name evidence="3" type="ORF">AVEN_44753_1</name>
</gene>
<protein>
    <submittedName>
        <fullName evidence="3">Uncharacterized protein</fullName>
    </submittedName>
</protein>
<evidence type="ECO:0000313" key="4">
    <source>
        <dbReference type="Proteomes" id="UP000499080"/>
    </source>
</evidence>
<dbReference type="AlphaFoldDB" id="A0A4Y2HQE2"/>
<reference evidence="3 4" key="1">
    <citation type="journal article" date="2019" name="Sci. Rep.">
        <title>Orb-weaving spider Araneus ventricosus genome elucidates the spidroin gene catalogue.</title>
        <authorList>
            <person name="Kono N."/>
            <person name="Nakamura H."/>
            <person name="Ohtoshi R."/>
            <person name="Moran D.A.P."/>
            <person name="Shinohara A."/>
            <person name="Yoshida Y."/>
            <person name="Fujiwara M."/>
            <person name="Mori M."/>
            <person name="Tomita M."/>
            <person name="Arakawa K."/>
        </authorList>
    </citation>
    <scope>NUCLEOTIDE SEQUENCE [LARGE SCALE GENOMIC DNA]</scope>
</reference>
<dbReference type="Pfam" id="PF00379">
    <property type="entry name" value="Chitin_bind_4"/>
    <property type="match status" value="1"/>
</dbReference>
<keyword evidence="1" id="KW-0193">Cuticle</keyword>
<dbReference type="PANTHER" id="PTHR10380">
    <property type="entry name" value="CUTICLE PROTEIN"/>
    <property type="match status" value="1"/>
</dbReference>
<dbReference type="GO" id="GO:0062129">
    <property type="term" value="C:chitin-based extracellular matrix"/>
    <property type="evidence" value="ECO:0007669"/>
    <property type="project" value="TreeGrafter"/>
</dbReference>
<dbReference type="PROSITE" id="PS51155">
    <property type="entry name" value="CHIT_BIND_RR_2"/>
    <property type="match status" value="1"/>
</dbReference>
<comment type="caution">
    <text evidence="3">The sequence shown here is derived from an EMBL/GenBank/DDBJ whole genome shotgun (WGS) entry which is preliminary data.</text>
</comment>
<keyword evidence="4" id="KW-1185">Reference proteome</keyword>
<dbReference type="EMBL" id="BGPR01002091">
    <property type="protein sequence ID" value="GBM67606.1"/>
    <property type="molecule type" value="Genomic_DNA"/>
</dbReference>
<dbReference type="PRINTS" id="PR00947">
    <property type="entry name" value="CUTICLE"/>
</dbReference>
<accession>A0A4Y2HQE2</accession>
<dbReference type="OrthoDB" id="6510765at2759"/>
<dbReference type="GO" id="GO:0008010">
    <property type="term" value="F:structural constituent of chitin-based larval cuticle"/>
    <property type="evidence" value="ECO:0007669"/>
    <property type="project" value="TreeGrafter"/>
</dbReference>
<dbReference type="Proteomes" id="UP000499080">
    <property type="component" value="Unassembled WGS sequence"/>
</dbReference>
<evidence type="ECO:0000256" key="2">
    <source>
        <dbReference type="SAM" id="MobiDB-lite"/>
    </source>
</evidence>
<dbReference type="InterPro" id="IPR050468">
    <property type="entry name" value="Cuticle_Struct_Prot"/>
</dbReference>
<feature type="region of interest" description="Disordered" evidence="2">
    <location>
        <begin position="173"/>
        <end position="210"/>
    </location>
</feature>